<name>A0ABP9W171_9BACT</name>
<dbReference type="InterPro" id="IPR031338">
    <property type="entry name" value="KDPG/KHG_AS_2"/>
</dbReference>
<evidence type="ECO:0000313" key="9">
    <source>
        <dbReference type="EMBL" id="GAA5510836.1"/>
    </source>
</evidence>
<dbReference type="CDD" id="cd00452">
    <property type="entry name" value="KDPG_aldolase"/>
    <property type="match status" value="1"/>
</dbReference>
<comment type="catalytic activity">
    <reaction evidence="1">
        <text>2-dehydro-3-deoxy-6-phospho-D-gluconate = D-glyceraldehyde 3-phosphate + pyruvate</text>
        <dbReference type="Rhea" id="RHEA:17089"/>
        <dbReference type="ChEBI" id="CHEBI:15361"/>
        <dbReference type="ChEBI" id="CHEBI:57569"/>
        <dbReference type="ChEBI" id="CHEBI:59776"/>
        <dbReference type="EC" id="4.1.2.14"/>
    </reaction>
</comment>
<keyword evidence="7" id="KW-0704">Schiff base</keyword>
<evidence type="ECO:0000256" key="7">
    <source>
        <dbReference type="ARBA" id="ARBA00023270"/>
    </source>
</evidence>
<dbReference type="RefSeq" id="WP_345689080.1">
    <property type="nucleotide sequence ID" value="NZ_BAABRO010000029.1"/>
</dbReference>
<comment type="similarity">
    <text evidence="3">Belongs to the KHG/KDPG aldolase family.</text>
</comment>
<accession>A0ABP9W171</accession>
<dbReference type="InterPro" id="IPR000887">
    <property type="entry name" value="Aldlse_KDPG_KHG"/>
</dbReference>
<reference evidence="9 10" key="1">
    <citation type="submission" date="2024-02" db="EMBL/GenBank/DDBJ databases">
        <title>Rhodopirellula caenicola NBRC 110016.</title>
        <authorList>
            <person name="Ichikawa N."/>
            <person name="Katano-Makiyama Y."/>
            <person name="Hidaka K."/>
        </authorList>
    </citation>
    <scope>NUCLEOTIDE SEQUENCE [LARGE SCALE GENOMIC DNA]</scope>
    <source>
        <strain evidence="9 10">NBRC 110016</strain>
    </source>
</reference>
<dbReference type="EC" id="4.1.2.14" evidence="5"/>
<dbReference type="InterPro" id="IPR013785">
    <property type="entry name" value="Aldolase_TIM"/>
</dbReference>
<evidence type="ECO:0000256" key="1">
    <source>
        <dbReference type="ARBA" id="ARBA00000654"/>
    </source>
</evidence>
<gene>
    <name evidence="9" type="primary">eda</name>
    <name evidence="9" type="ORF">Rcae01_06346</name>
</gene>
<comment type="pathway">
    <text evidence="2">Carbohydrate acid metabolism; 2-dehydro-3-deoxy-D-gluconate degradation; D-glyceraldehyde 3-phosphate and pyruvate from 2-dehydro-3-deoxy-D-gluconate: step 2/2.</text>
</comment>
<evidence type="ECO:0000313" key="10">
    <source>
        <dbReference type="Proteomes" id="UP001416858"/>
    </source>
</evidence>
<dbReference type="PROSITE" id="PS00159">
    <property type="entry name" value="ALDOLASE_KDPG_KHG_1"/>
    <property type="match status" value="1"/>
</dbReference>
<dbReference type="PANTHER" id="PTHR30246:SF1">
    <property type="entry name" value="2-DEHYDRO-3-DEOXY-6-PHOSPHOGALACTONATE ALDOLASE-RELATED"/>
    <property type="match status" value="1"/>
</dbReference>
<dbReference type="Gene3D" id="3.20.20.70">
    <property type="entry name" value="Aldolase class I"/>
    <property type="match status" value="1"/>
</dbReference>
<evidence type="ECO:0000256" key="8">
    <source>
        <dbReference type="ARBA" id="ARBA00023277"/>
    </source>
</evidence>
<dbReference type="PANTHER" id="PTHR30246">
    <property type="entry name" value="2-KETO-3-DEOXY-6-PHOSPHOGLUCONATE ALDOLASE"/>
    <property type="match status" value="1"/>
</dbReference>
<sequence>MEFPQAILSRLRTSGVVAGFSVERVADAVPIARALLDGGIDAIELTLRTDAGIESVRAICAEFPEMLVGVGTILTPETAKQVHAAGAAFGVAPGTNPRVVRAAQQAGLPFAPGIATPTDLELAIELGCRFVKFFPAEPCGGIEYLRSMSAPYKHLNIEYFPLGGINADNMLLYLQEPNVLAIGGSWIVNKQLVESQAWTGISARAADVIKRVKESVKR</sequence>
<evidence type="ECO:0000256" key="3">
    <source>
        <dbReference type="ARBA" id="ARBA00006906"/>
    </source>
</evidence>
<organism evidence="9 10">
    <name type="scientific">Novipirellula caenicola</name>
    <dbReference type="NCBI Taxonomy" id="1536901"/>
    <lineage>
        <taxon>Bacteria</taxon>
        <taxon>Pseudomonadati</taxon>
        <taxon>Planctomycetota</taxon>
        <taxon>Planctomycetia</taxon>
        <taxon>Pirellulales</taxon>
        <taxon>Pirellulaceae</taxon>
        <taxon>Novipirellula</taxon>
    </lineage>
</organism>
<dbReference type="Proteomes" id="UP001416858">
    <property type="component" value="Unassembled WGS sequence"/>
</dbReference>
<keyword evidence="6" id="KW-0456">Lyase</keyword>
<evidence type="ECO:0000256" key="4">
    <source>
        <dbReference type="ARBA" id="ARBA00011233"/>
    </source>
</evidence>
<dbReference type="EMBL" id="BAABRO010000029">
    <property type="protein sequence ID" value="GAA5510836.1"/>
    <property type="molecule type" value="Genomic_DNA"/>
</dbReference>
<evidence type="ECO:0000256" key="6">
    <source>
        <dbReference type="ARBA" id="ARBA00023239"/>
    </source>
</evidence>
<dbReference type="NCBIfam" id="TIGR01182">
    <property type="entry name" value="eda"/>
    <property type="match status" value="1"/>
</dbReference>
<proteinExistence type="inferred from homology"/>
<dbReference type="SUPFAM" id="SSF51569">
    <property type="entry name" value="Aldolase"/>
    <property type="match status" value="1"/>
</dbReference>
<keyword evidence="10" id="KW-1185">Reference proteome</keyword>
<keyword evidence="8" id="KW-0119">Carbohydrate metabolism</keyword>
<comment type="subunit">
    <text evidence="4">Homotrimer.</text>
</comment>
<dbReference type="Pfam" id="PF01081">
    <property type="entry name" value="Aldolase"/>
    <property type="match status" value="1"/>
</dbReference>
<protein>
    <recommendedName>
        <fullName evidence="5">2-dehydro-3-deoxy-phosphogluconate aldolase</fullName>
        <ecNumber evidence="5">4.1.2.14</ecNumber>
    </recommendedName>
</protein>
<evidence type="ECO:0000256" key="2">
    <source>
        <dbReference type="ARBA" id="ARBA00004736"/>
    </source>
</evidence>
<comment type="caution">
    <text evidence="9">The sequence shown here is derived from an EMBL/GenBank/DDBJ whole genome shotgun (WGS) entry which is preliminary data.</text>
</comment>
<dbReference type="PROSITE" id="PS00160">
    <property type="entry name" value="ALDOLASE_KDPG_KHG_2"/>
    <property type="match status" value="1"/>
</dbReference>
<dbReference type="InterPro" id="IPR031337">
    <property type="entry name" value="KDPG/KHG_AS_1"/>
</dbReference>
<evidence type="ECO:0000256" key="5">
    <source>
        <dbReference type="ARBA" id="ARBA00013063"/>
    </source>
</evidence>